<dbReference type="Proteomes" id="UP000315235">
    <property type="component" value="Unassembled WGS sequence"/>
</dbReference>
<proteinExistence type="predicted"/>
<evidence type="ECO:0000313" key="1">
    <source>
        <dbReference type="EMBL" id="TRX75260.1"/>
    </source>
</evidence>
<sequence>MEGTIYLRTFTADELVLDEQETRQALKFFFPADSANIDAMAVTGNTRNFAQGLLVAGIDASYTMGYADALVSSLFRSGPNAGKLIKGFGKKAAKHRFKHARASDLMDAEIYETVRVEISRRFRTDLFVMRARGGRHEVRSAIAFCPSFTSGRHS</sequence>
<dbReference type="OrthoDB" id="9182105at2"/>
<dbReference type="RefSeq" id="WP_143488003.1">
    <property type="nucleotide sequence ID" value="NZ_VJOY01000005.1"/>
</dbReference>
<protein>
    <submittedName>
        <fullName evidence="1">Uncharacterized protein</fullName>
    </submittedName>
</protein>
<dbReference type="EMBL" id="VJOY01000005">
    <property type="protein sequence ID" value="TRX75260.1"/>
    <property type="molecule type" value="Genomic_DNA"/>
</dbReference>
<organism evidence="1 2">
    <name type="scientific">Pseudomonas mangiferae</name>
    <dbReference type="NCBI Taxonomy" id="2593654"/>
    <lineage>
        <taxon>Bacteria</taxon>
        <taxon>Pseudomonadati</taxon>
        <taxon>Pseudomonadota</taxon>
        <taxon>Gammaproteobacteria</taxon>
        <taxon>Pseudomonadales</taxon>
        <taxon>Pseudomonadaceae</taxon>
        <taxon>Pseudomonas</taxon>
    </lineage>
</organism>
<accession>A0A553H0I8</accession>
<name>A0A553H0I8_9PSED</name>
<gene>
    <name evidence="1" type="ORF">FM069_09210</name>
</gene>
<reference evidence="1 2" key="1">
    <citation type="submission" date="2019-07" db="EMBL/GenBank/DDBJ databases">
        <title>Pseudomonas mangiferae sp. nov., isolated from bark of mango tree in Thailand.</title>
        <authorList>
            <person name="Srisuk N."/>
            <person name="Anurat P."/>
        </authorList>
    </citation>
    <scope>NUCLEOTIDE SEQUENCE [LARGE SCALE GENOMIC DNA]</scope>
    <source>
        <strain evidence="1 2">DMKU_BBB3-04</strain>
    </source>
</reference>
<dbReference type="AlphaFoldDB" id="A0A553H0I8"/>
<comment type="caution">
    <text evidence="1">The sequence shown here is derived from an EMBL/GenBank/DDBJ whole genome shotgun (WGS) entry which is preliminary data.</text>
</comment>
<evidence type="ECO:0000313" key="2">
    <source>
        <dbReference type="Proteomes" id="UP000315235"/>
    </source>
</evidence>
<keyword evidence="2" id="KW-1185">Reference proteome</keyword>